<evidence type="ECO:0000313" key="8">
    <source>
        <dbReference type="EMBL" id="NDK40041.1"/>
    </source>
</evidence>
<dbReference type="InterPro" id="IPR051401">
    <property type="entry name" value="GtrA_CellWall_Glycosyl"/>
</dbReference>
<evidence type="ECO:0000256" key="6">
    <source>
        <dbReference type="SAM" id="Phobius"/>
    </source>
</evidence>
<name>A0ABX0AF39_9GAMM</name>
<sequence>MSVLRQGRYYLLIGILQWLLDWGVTVALSHGGLAIEPANVAGRISGALLGFWLNGRFTFSGDEHHMGRKQFARFLLMWTVTTVISTISMGAIDDVFGLRWAWLAKPAVEVVLGLFGFLMSKYWVYRAHR</sequence>
<evidence type="ECO:0000256" key="4">
    <source>
        <dbReference type="ARBA" id="ARBA00022989"/>
    </source>
</evidence>
<keyword evidence="9" id="KW-1185">Reference proteome</keyword>
<protein>
    <submittedName>
        <fullName evidence="8">GtrA family protein</fullName>
    </submittedName>
</protein>
<gene>
    <name evidence="8" type="ORF">DT603_14450</name>
</gene>
<proteinExistence type="inferred from homology"/>
<dbReference type="Pfam" id="PF04138">
    <property type="entry name" value="GtrA_DPMS_TM"/>
    <property type="match status" value="1"/>
</dbReference>
<feature type="domain" description="GtrA/DPMS transmembrane" evidence="7">
    <location>
        <begin position="10"/>
        <end position="124"/>
    </location>
</feature>
<evidence type="ECO:0000256" key="2">
    <source>
        <dbReference type="ARBA" id="ARBA00009399"/>
    </source>
</evidence>
<feature type="transmembrane region" description="Helical" evidence="6">
    <location>
        <begin position="104"/>
        <end position="124"/>
    </location>
</feature>
<comment type="subcellular location">
    <subcellularLocation>
        <location evidence="1">Membrane</location>
        <topology evidence="1">Multi-pass membrane protein</topology>
    </subcellularLocation>
</comment>
<evidence type="ECO:0000256" key="1">
    <source>
        <dbReference type="ARBA" id="ARBA00004141"/>
    </source>
</evidence>
<comment type="caution">
    <text evidence="8">The sequence shown here is derived from an EMBL/GenBank/DDBJ whole genome shotgun (WGS) entry which is preliminary data.</text>
</comment>
<keyword evidence="3 6" id="KW-0812">Transmembrane</keyword>
<dbReference type="PANTHER" id="PTHR38459">
    <property type="entry name" value="PROPHAGE BACTOPRENOL-LINKED GLUCOSE TRANSLOCASE HOMOLOG"/>
    <property type="match status" value="1"/>
</dbReference>
<dbReference type="InterPro" id="IPR007267">
    <property type="entry name" value="GtrA_DPMS_TM"/>
</dbReference>
<reference evidence="8 9" key="1">
    <citation type="submission" date="2018-07" db="EMBL/GenBank/DDBJ databases">
        <title>Whole genome Sequencing of Pseudoxanthomonas gei KCTC 32298 (T).</title>
        <authorList>
            <person name="Kumar S."/>
            <person name="Bansal K."/>
            <person name="Kaur A."/>
            <person name="Patil P."/>
            <person name="Sharma S."/>
            <person name="Patil P.B."/>
        </authorList>
    </citation>
    <scope>NUCLEOTIDE SEQUENCE [LARGE SCALE GENOMIC DNA]</scope>
    <source>
        <strain evidence="8 9">KCTC 32298</strain>
    </source>
</reference>
<feature type="transmembrane region" description="Helical" evidence="6">
    <location>
        <begin position="71"/>
        <end position="92"/>
    </location>
</feature>
<dbReference type="RefSeq" id="WP_162350705.1">
    <property type="nucleotide sequence ID" value="NZ_QOVG01000011.1"/>
</dbReference>
<dbReference type="Proteomes" id="UP001429354">
    <property type="component" value="Unassembled WGS sequence"/>
</dbReference>
<evidence type="ECO:0000256" key="3">
    <source>
        <dbReference type="ARBA" id="ARBA00022692"/>
    </source>
</evidence>
<keyword evidence="4 6" id="KW-1133">Transmembrane helix</keyword>
<evidence type="ECO:0000313" key="9">
    <source>
        <dbReference type="Proteomes" id="UP001429354"/>
    </source>
</evidence>
<dbReference type="PANTHER" id="PTHR38459:SF1">
    <property type="entry name" value="PROPHAGE BACTOPRENOL-LINKED GLUCOSE TRANSLOCASE HOMOLOG"/>
    <property type="match status" value="1"/>
</dbReference>
<dbReference type="EMBL" id="QOVG01000011">
    <property type="protein sequence ID" value="NDK40041.1"/>
    <property type="molecule type" value="Genomic_DNA"/>
</dbReference>
<keyword evidence="5 6" id="KW-0472">Membrane</keyword>
<comment type="similarity">
    <text evidence="2">Belongs to the GtrA family.</text>
</comment>
<evidence type="ECO:0000256" key="5">
    <source>
        <dbReference type="ARBA" id="ARBA00023136"/>
    </source>
</evidence>
<evidence type="ECO:0000259" key="7">
    <source>
        <dbReference type="Pfam" id="PF04138"/>
    </source>
</evidence>
<accession>A0ABX0AF39</accession>
<organism evidence="8 9">
    <name type="scientific">Pseudoxanthomonas gei</name>
    <dbReference type="NCBI Taxonomy" id="1383030"/>
    <lineage>
        <taxon>Bacteria</taxon>
        <taxon>Pseudomonadati</taxon>
        <taxon>Pseudomonadota</taxon>
        <taxon>Gammaproteobacteria</taxon>
        <taxon>Lysobacterales</taxon>
        <taxon>Lysobacteraceae</taxon>
        <taxon>Pseudoxanthomonas</taxon>
    </lineage>
</organism>